<organism evidence="2">
    <name type="scientific">Corethron hystrix</name>
    <dbReference type="NCBI Taxonomy" id="216773"/>
    <lineage>
        <taxon>Eukaryota</taxon>
        <taxon>Sar</taxon>
        <taxon>Stramenopiles</taxon>
        <taxon>Ochrophyta</taxon>
        <taxon>Bacillariophyta</taxon>
        <taxon>Coscinodiscophyceae</taxon>
        <taxon>Corethrophycidae</taxon>
        <taxon>Corethrales</taxon>
        <taxon>Corethraceae</taxon>
        <taxon>Corethron</taxon>
    </lineage>
</organism>
<proteinExistence type="predicted"/>
<reference evidence="2" key="1">
    <citation type="submission" date="2021-01" db="EMBL/GenBank/DDBJ databases">
        <authorList>
            <person name="Corre E."/>
            <person name="Pelletier E."/>
            <person name="Niang G."/>
            <person name="Scheremetjew M."/>
            <person name="Finn R."/>
            <person name="Kale V."/>
            <person name="Holt S."/>
            <person name="Cochrane G."/>
            <person name="Meng A."/>
            <person name="Brown T."/>
            <person name="Cohen L."/>
        </authorList>
    </citation>
    <scope>NUCLEOTIDE SEQUENCE</scope>
    <source>
        <strain evidence="2">308</strain>
    </source>
</reference>
<evidence type="ECO:0000313" key="2">
    <source>
        <dbReference type="EMBL" id="CAD8891788.1"/>
    </source>
</evidence>
<feature type="transmembrane region" description="Helical" evidence="1">
    <location>
        <begin position="21"/>
        <end position="42"/>
    </location>
</feature>
<keyword evidence="1" id="KW-0472">Membrane</keyword>
<evidence type="ECO:0008006" key="3">
    <source>
        <dbReference type="Google" id="ProtNLM"/>
    </source>
</evidence>
<evidence type="ECO:0000256" key="1">
    <source>
        <dbReference type="SAM" id="Phobius"/>
    </source>
</evidence>
<dbReference type="AlphaFoldDB" id="A0A7S1BPC2"/>
<name>A0A7S1BPC2_9STRA</name>
<keyword evidence="1" id="KW-0812">Transmembrane</keyword>
<gene>
    <name evidence="2" type="ORF">CHYS00102_LOCUS18994</name>
</gene>
<sequence>MKHIEKSLLKNIFKSSIRKRFIEIIAPGFAIIIFAWSITVAITKMSNNEHSSSTDDYADLKYILPRIYNGNENVLGYDSAVNEYRTNLGRKVPQLKKTLVSPVPMKQIRNYPDVRPSLSQIISGRKILGDVTWLLDYAVIGFAKCGTSSLKTWVEGNNSTFIFEKEQCSMSFDETPSRLVSKLYMDFPDDKEKLRGLKCPVSL</sequence>
<protein>
    <recommendedName>
        <fullName evidence="3">Sulfotransferase domain-containing protein</fullName>
    </recommendedName>
</protein>
<keyword evidence="1" id="KW-1133">Transmembrane helix</keyword>
<accession>A0A7S1BPC2</accession>
<dbReference type="EMBL" id="HBFR01026377">
    <property type="protein sequence ID" value="CAD8891788.1"/>
    <property type="molecule type" value="Transcribed_RNA"/>
</dbReference>